<name>A7ITM9_PBCVM</name>
<organismHost>
    <name type="scientific">Paramecium bursaria</name>
    <dbReference type="NCBI Taxonomy" id="74790"/>
</organismHost>
<reference evidence="1 2" key="1">
    <citation type="journal article" date="2007" name="Virology">
        <title>Sequence and annotation of the 314-kb MT325 and the 321-kb FR483 viruses that infect Chlorella Pbi.</title>
        <authorList>
            <person name="Fitzgerald L.A."/>
            <person name="Graves M.V."/>
            <person name="Li X."/>
            <person name="Feldblyum T."/>
            <person name="Hartigan J."/>
            <person name="Van Etten J.L."/>
        </authorList>
    </citation>
    <scope>NUCLEOTIDE SEQUENCE [LARGE SCALE GENOMIC DNA]</scope>
    <source>
        <strain evidence="1 2">MT325</strain>
    </source>
</reference>
<gene>
    <name evidence="1" type="primary">M149R</name>
    <name evidence="1" type="ORF">MT325_M149R</name>
</gene>
<evidence type="ECO:0000313" key="1">
    <source>
        <dbReference type="EMBL" id="ABT13703.1"/>
    </source>
</evidence>
<protein>
    <submittedName>
        <fullName evidence="1">Uncharacterized protein M149R</fullName>
    </submittedName>
</protein>
<dbReference type="Proteomes" id="UP000246715">
    <property type="component" value="Segment"/>
</dbReference>
<sequence>MASLFVVTQITNTKNMAGIPHNHAIANIDGAAIFGFRKLPLAAKFAKAIDHRIITNAEYVFCEDLVEPFSNLSRGQVLSFKYPYAITRDVRFDNVIIGRVKESELVAYCSALQVSTVMLNETSDRLYVEDILSPARSLQYSAGFLDYLYNIEESDLE</sequence>
<dbReference type="EMBL" id="DQ491001">
    <property type="protein sequence ID" value="ABT13703.1"/>
    <property type="molecule type" value="Genomic_DNA"/>
</dbReference>
<proteinExistence type="predicted"/>
<organism evidence="1 2">
    <name type="scientific">Paramecium bursaria Chlorella virus MT325</name>
    <name type="common">PBCV-MT325</name>
    <dbReference type="NCBI Taxonomy" id="346932"/>
    <lineage>
        <taxon>Viruses</taxon>
        <taxon>Varidnaviria</taxon>
        <taxon>Bamfordvirae</taxon>
        <taxon>Nucleocytoviricota</taxon>
        <taxon>Megaviricetes</taxon>
        <taxon>Algavirales</taxon>
        <taxon>Phycodnaviridae</taxon>
        <taxon>Chlorovirus</taxon>
        <taxon>Chlorovirus conductrix</taxon>
        <taxon>Paramecium bursaria Chlorella virus A1</taxon>
    </lineage>
</organism>
<accession>A7ITM9</accession>
<evidence type="ECO:0000313" key="2">
    <source>
        <dbReference type="Proteomes" id="UP000246715"/>
    </source>
</evidence>